<gene>
    <name evidence="1" type="ORF">FWK35_00008352</name>
</gene>
<sequence length="252" mass="29585">MSNTGSEVNVIKIDVFRSGLTIDDTRKIYLKRLSKITIPLIKQGQKINTEFNLVDKDFPIRKHGIIEVHGTLLEATEEYHIVSKIAKHYNFMYIMFIITKNKNEQKTTYKNIYLALLNLKTFYEDQSLNKLAINKLGFNEKLEWAQVRATIQGGSTLKFKNNKILITCFTLQMALAQTKPYHRISRLTQENAIYFENQGPLRLTNSDWKLLIYVKLDNFNRRTKETMNFYEKTLNVCNDLTIAYEVYLNTYI</sequence>
<keyword evidence="2" id="KW-1185">Reference proteome</keyword>
<name>A0A6G0YHP6_APHCR</name>
<organism evidence="1 2">
    <name type="scientific">Aphis craccivora</name>
    <name type="common">Cowpea aphid</name>
    <dbReference type="NCBI Taxonomy" id="307492"/>
    <lineage>
        <taxon>Eukaryota</taxon>
        <taxon>Metazoa</taxon>
        <taxon>Ecdysozoa</taxon>
        <taxon>Arthropoda</taxon>
        <taxon>Hexapoda</taxon>
        <taxon>Insecta</taxon>
        <taxon>Pterygota</taxon>
        <taxon>Neoptera</taxon>
        <taxon>Paraneoptera</taxon>
        <taxon>Hemiptera</taxon>
        <taxon>Sternorrhyncha</taxon>
        <taxon>Aphidomorpha</taxon>
        <taxon>Aphidoidea</taxon>
        <taxon>Aphididae</taxon>
        <taxon>Aphidini</taxon>
        <taxon>Aphis</taxon>
        <taxon>Aphis</taxon>
    </lineage>
</organism>
<dbReference type="OrthoDB" id="5986643at2759"/>
<protein>
    <submittedName>
        <fullName evidence="1">Integrase H2C2 domain-containing protein</fullName>
    </submittedName>
</protein>
<dbReference type="AlphaFoldDB" id="A0A6G0YHP6"/>
<accession>A0A6G0YHP6</accession>
<proteinExistence type="predicted"/>
<reference evidence="1 2" key="1">
    <citation type="submission" date="2019-08" db="EMBL/GenBank/DDBJ databases">
        <title>Whole genome of Aphis craccivora.</title>
        <authorList>
            <person name="Voronova N.V."/>
            <person name="Shulinski R.S."/>
            <person name="Bandarenka Y.V."/>
            <person name="Zhorov D.G."/>
            <person name="Warner D."/>
        </authorList>
    </citation>
    <scope>NUCLEOTIDE SEQUENCE [LARGE SCALE GENOMIC DNA]</scope>
    <source>
        <strain evidence="1">180601</strain>
        <tissue evidence="1">Whole Body</tissue>
    </source>
</reference>
<dbReference type="Gene3D" id="3.40.220.10">
    <property type="entry name" value="Leucine Aminopeptidase, subunit E, domain 1"/>
    <property type="match status" value="1"/>
</dbReference>
<evidence type="ECO:0000313" key="2">
    <source>
        <dbReference type="Proteomes" id="UP000478052"/>
    </source>
</evidence>
<dbReference type="EMBL" id="VUJU01003927">
    <property type="protein sequence ID" value="KAF0756150.1"/>
    <property type="molecule type" value="Genomic_DNA"/>
</dbReference>
<dbReference type="InterPro" id="IPR043472">
    <property type="entry name" value="Macro_dom-like"/>
</dbReference>
<evidence type="ECO:0000313" key="1">
    <source>
        <dbReference type="EMBL" id="KAF0756150.1"/>
    </source>
</evidence>
<dbReference type="Proteomes" id="UP000478052">
    <property type="component" value="Unassembled WGS sequence"/>
</dbReference>
<comment type="caution">
    <text evidence="1">The sequence shown here is derived from an EMBL/GenBank/DDBJ whole genome shotgun (WGS) entry which is preliminary data.</text>
</comment>